<keyword evidence="12" id="KW-1185">Reference proteome</keyword>
<name>A0A8C8VJ10_9SAUR</name>
<keyword evidence="8" id="KW-0472">Membrane</keyword>
<dbReference type="AlphaFoldDB" id="A0A8C8VJ10"/>
<comment type="subcellular location">
    <subcellularLocation>
        <location evidence="1">Golgi apparatus membrane</location>
        <topology evidence="1">Single-pass type II membrane protein</topology>
    </subcellularLocation>
</comment>
<evidence type="ECO:0000313" key="11">
    <source>
        <dbReference type="Ensembl" id="ENSPCEP00000011215.1"/>
    </source>
</evidence>
<evidence type="ECO:0000256" key="10">
    <source>
        <dbReference type="SAM" id="MobiDB-lite"/>
    </source>
</evidence>
<keyword evidence="5" id="KW-0735">Signal-anchor</keyword>
<dbReference type="GO" id="GO:0009247">
    <property type="term" value="P:glycolipid biosynthetic process"/>
    <property type="evidence" value="ECO:0007669"/>
    <property type="project" value="InterPro"/>
</dbReference>
<proteinExistence type="inferred from homology"/>
<accession>A0A8C8VJ10</accession>
<dbReference type="SUPFAM" id="SSF52540">
    <property type="entry name" value="P-loop containing nucleoside triphosphate hydrolases"/>
    <property type="match status" value="1"/>
</dbReference>
<dbReference type="Proteomes" id="UP000694393">
    <property type="component" value="Unplaced"/>
</dbReference>
<evidence type="ECO:0000313" key="12">
    <source>
        <dbReference type="Proteomes" id="UP000694393"/>
    </source>
</evidence>
<reference evidence="11" key="1">
    <citation type="submission" date="2025-08" db="UniProtKB">
        <authorList>
            <consortium name="Ensembl"/>
        </authorList>
    </citation>
    <scope>IDENTIFICATION</scope>
</reference>
<sequence>MQGSGWPVPWPLLALEAISEPRGRLCGHRGALPAGWRRERGCEGLSERAVSPPQHHIVFLKTHKTGSSSIVNLLHRFGDTRGLRFALPPRYQFAYPNLFKAQRVKGYQPGGPRFDILCHHMRFNLPEVQKVVPPDSFYFSIVRDPAALAESTFSYYRMVAPAFRQAGSLAQFLAAPDRFYNPAERSNHYARNQLWFDFGLAPPTQPGPEAVQAVLAWLDQTFPLMLLTEHFDESLVLLREALCWAEEDMDVFQHNGRDPQAVHPLTPNQTAQLRAWNALDWQMYVHFNQSFWRHVEAFGPDRLRAEVARLRARRQALAEHCLQGGGPVDAANIADERIRPFQFGQVPILGYALRPGLGPPDQQLCTRLITPELQYKDMLDARQFGSNGSKTAHGGGVAGGPARSPP</sequence>
<reference evidence="11" key="2">
    <citation type="submission" date="2025-09" db="UniProtKB">
        <authorList>
            <consortium name="Ensembl"/>
        </authorList>
    </citation>
    <scope>IDENTIFICATION</scope>
</reference>
<dbReference type="GO" id="GO:0000139">
    <property type="term" value="C:Golgi membrane"/>
    <property type="evidence" value="ECO:0007669"/>
    <property type="project" value="UniProtKB-SubCell"/>
</dbReference>
<evidence type="ECO:0000256" key="9">
    <source>
        <dbReference type="ARBA" id="ARBA00023180"/>
    </source>
</evidence>
<evidence type="ECO:0000256" key="6">
    <source>
        <dbReference type="ARBA" id="ARBA00022989"/>
    </source>
</evidence>
<organism evidence="11 12">
    <name type="scientific">Pelusios castaneus</name>
    <name type="common">West African mud turtle</name>
    <dbReference type="NCBI Taxonomy" id="367368"/>
    <lineage>
        <taxon>Eukaryota</taxon>
        <taxon>Metazoa</taxon>
        <taxon>Chordata</taxon>
        <taxon>Craniata</taxon>
        <taxon>Vertebrata</taxon>
        <taxon>Euteleostomi</taxon>
        <taxon>Archelosauria</taxon>
        <taxon>Testudinata</taxon>
        <taxon>Testudines</taxon>
        <taxon>Pleurodira</taxon>
        <taxon>Pelomedusidae</taxon>
        <taxon>Pelusios</taxon>
    </lineage>
</organism>
<dbReference type="InterPro" id="IPR027417">
    <property type="entry name" value="P-loop_NTPase"/>
</dbReference>
<keyword evidence="6" id="KW-1133">Transmembrane helix</keyword>
<dbReference type="PANTHER" id="PTHR14647">
    <property type="entry name" value="GALACTOSE-3-O-SULFOTRANSFERASE"/>
    <property type="match status" value="1"/>
</dbReference>
<evidence type="ECO:0000256" key="1">
    <source>
        <dbReference type="ARBA" id="ARBA00004323"/>
    </source>
</evidence>
<protein>
    <submittedName>
        <fullName evidence="11">Galactose-3-O-sulfotransferase 4</fullName>
    </submittedName>
</protein>
<dbReference type="Pfam" id="PF06990">
    <property type="entry name" value="Gal-3-0_sulfotr"/>
    <property type="match status" value="1"/>
</dbReference>
<evidence type="ECO:0000256" key="4">
    <source>
        <dbReference type="ARBA" id="ARBA00022692"/>
    </source>
</evidence>
<dbReference type="InterPro" id="IPR009729">
    <property type="entry name" value="Gal-3-0_sulfotransfrase"/>
</dbReference>
<keyword evidence="7" id="KW-0333">Golgi apparatus</keyword>
<evidence type="ECO:0000256" key="5">
    <source>
        <dbReference type="ARBA" id="ARBA00022968"/>
    </source>
</evidence>
<keyword evidence="3" id="KW-0808">Transferase</keyword>
<evidence type="ECO:0000256" key="8">
    <source>
        <dbReference type="ARBA" id="ARBA00023136"/>
    </source>
</evidence>
<keyword evidence="9" id="KW-0325">Glycoprotein</keyword>
<comment type="similarity">
    <text evidence="2">Belongs to the galactose-3-O-sulfotransferase family.</text>
</comment>
<dbReference type="GO" id="GO:0001733">
    <property type="term" value="F:galactosylceramide sulfotransferase activity"/>
    <property type="evidence" value="ECO:0007669"/>
    <property type="project" value="InterPro"/>
</dbReference>
<dbReference type="PANTHER" id="PTHR14647:SF57">
    <property type="entry name" value="GALACTOSE-3-O-SULFOTRANSFERASE 4"/>
    <property type="match status" value="1"/>
</dbReference>
<keyword evidence="4" id="KW-0812">Transmembrane</keyword>
<evidence type="ECO:0000256" key="7">
    <source>
        <dbReference type="ARBA" id="ARBA00023034"/>
    </source>
</evidence>
<feature type="region of interest" description="Disordered" evidence="10">
    <location>
        <begin position="384"/>
        <end position="406"/>
    </location>
</feature>
<evidence type="ECO:0000256" key="2">
    <source>
        <dbReference type="ARBA" id="ARBA00008124"/>
    </source>
</evidence>
<dbReference type="Ensembl" id="ENSPCET00000011584.1">
    <property type="protein sequence ID" value="ENSPCEP00000011215.1"/>
    <property type="gene ID" value="ENSPCEG00000008864.1"/>
</dbReference>
<evidence type="ECO:0000256" key="3">
    <source>
        <dbReference type="ARBA" id="ARBA00022679"/>
    </source>
</evidence>
<dbReference type="Gene3D" id="3.40.50.300">
    <property type="entry name" value="P-loop containing nucleotide triphosphate hydrolases"/>
    <property type="match status" value="1"/>
</dbReference>